<dbReference type="GO" id="GO:0050660">
    <property type="term" value="F:flavin adenine dinucleotide binding"/>
    <property type="evidence" value="ECO:0007669"/>
    <property type="project" value="TreeGrafter"/>
</dbReference>
<accession>A0A9D1HUY9</accession>
<dbReference type="InterPro" id="IPR012001">
    <property type="entry name" value="Thiamin_PyroP_enz_TPP-bd_dom"/>
</dbReference>
<dbReference type="Pfam" id="PF02775">
    <property type="entry name" value="TPP_enzyme_C"/>
    <property type="match status" value="1"/>
</dbReference>
<evidence type="ECO:0000256" key="2">
    <source>
        <dbReference type="ARBA" id="ARBA00023052"/>
    </source>
</evidence>
<reference evidence="7" key="1">
    <citation type="submission" date="2020-10" db="EMBL/GenBank/DDBJ databases">
        <authorList>
            <person name="Gilroy R."/>
        </authorList>
    </citation>
    <scope>NUCLEOTIDE SEQUENCE</scope>
    <source>
        <strain evidence="7">1063</strain>
    </source>
</reference>
<sequence length="523" mass="55423">MLLNGAQILVNCLEEQGVRNIFGYPGASILSVYDALAGSSIRHVLTAHEQGACFAAEGYARRCGRAGVVLATSGPGATNLVTGLADAYMDSVPLVAITGNVPLSQLGHDSFQEVDIFDVSMPVTKYGMIVKSASEIAPAVRRAFALAESGRKGPVLVDVPSDIFDCAAEYEPVVPERAVPPSPDEESVAAAAEMIKRSSRPLIYAGGGVGSAGAEKQLLDLARLIKAPVTVSYMGIGSCPPDYEKYLGVLSDINLKATEAVSECDLFITVGARFNSRFGAFNGIRRRRVPLLQFDADRAEIDKNLHASHAVVGDAAKALDMLIPLLAEKEEAEWVYTSLPDVAEENRGTRIIRALTRAMGRDVTVTTDVGLHQEWAAHNAEIYSPRRFLTSGGLGAMGFGTGAAIGAHFASGDVCLVITGDGSFNMNFNELTTAVKHHVPLVVAVLNNNALGMIRKLQTARKVKGSGVNSLYLNVDYAALARAMGARGVTVTEDEDIDEAIDAALDGPLPLVIDFRIPINTGI</sequence>
<dbReference type="GO" id="GO:0009099">
    <property type="term" value="P:L-valine biosynthetic process"/>
    <property type="evidence" value="ECO:0007669"/>
    <property type="project" value="TreeGrafter"/>
</dbReference>
<dbReference type="Gene3D" id="3.40.50.1220">
    <property type="entry name" value="TPP-binding domain"/>
    <property type="match status" value="1"/>
</dbReference>
<keyword evidence="2 3" id="KW-0786">Thiamine pyrophosphate</keyword>
<dbReference type="InterPro" id="IPR012000">
    <property type="entry name" value="Thiamin_PyroP_enz_cen_dom"/>
</dbReference>
<reference evidence="7" key="2">
    <citation type="journal article" date="2021" name="PeerJ">
        <title>Extensive microbial diversity within the chicken gut microbiome revealed by metagenomics and culture.</title>
        <authorList>
            <person name="Gilroy R."/>
            <person name="Ravi A."/>
            <person name="Getino M."/>
            <person name="Pursley I."/>
            <person name="Horton D.L."/>
            <person name="Alikhan N.F."/>
            <person name="Baker D."/>
            <person name="Gharbi K."/>
            <person name="Hall N."/>
            <person name="Watson M."/>
            <person name="Adriaenssens E.M."/>
            <person name="Foster-Nyarko E."/>
            <person name="Jarju S."/>
            <person name="Secka A."/>
            <person name="Antonio M."/>
            <person name="Oren A."/>
            <person name="Chaudhuri R.R."/>
            <person name="La Ragione R."/>
            <person name="Hildebrand F."/>
            <person name="Pallen M.J."/>
        </authorList>
    </citation>
    <scope>NUCLEOTIDE SEQUENCE</scope>
    <source>
        <strain evidence="7">1063</strain>
    </source>
</reference>
<evidence type="ECO:0000313" key="7">
    <source>
        <dbReference type="EMBL" id="HIU21805.1"/>
    </source>
</evidence>
<dbReference type="Pfam" id="PF02776">
    <property type="entry name" value="TPP_enzyme_N"/>
    <property type="match status" value="1"/>
</dbReference>
<dbReference type="PANTHER" id="PTHR18968">
    <property type="entry name" value="THIAMINE PYROPHOSPHATE ENZYMES"/>
    <property type="match status" value="1"/>
</dbReference>
<dbReference type="FunFam" id="3.40.50.970:FF:000007">
    <property type="entry name" value="Acetolactate synthase"/>
    <property type="match status" value="1"/>
</dbReference>
<dbReference type="GO" id="GO:0003984">
    <property type="term" value="F:acetolactate synthase activity"/>
    <property type="evidence" value="ECO:0007669"/>
    <property type="project" value="TreeGrafter"/>
</dbReference>
<dbReference type="InterPro" id="IPR029035">
    <property type="entry name" value="DHS-like_NAD/FAD-binding_dom"/>
</dbReference>
<comment type="similarity">
    <text evidence="1 3">Belongs to the TPP enzyme family.</text>
</comment>
<gene>
    <name evidence="7" type="ORF">IAD51_06225</name>
</gene>
<dbReference type="InterPro" id="IPR011766">
    <property type="entry name" value="TPP_enzyme_TPP-bd"/>
</dbReference>
<organism evidence="7 8">
    <name type="scientific">Candidatus Limadaptatus stercorigallinarum</name>
    <dbReference type="NCBI Taxonomy" id="2840845"/>
    <lineage>
        <taxon>Bacteria</taxon>
        <taxon>Bacillati</taxon>
        <taxon>Bacillota</taxon>
        <taxon>Clostridia</taxon>
        <taxon>Eubacteriales</taxon>
        <taxon>Candidatus Limadaptatus</taxon>
    </lineage>
</organism>
<comment type="caution">
    <text evidence="7">The sequence shown here is derived from an EMBL/GenBank/DDBJ whole genome shotgun (WGS) entry which is preliminary data.</text>
</comment>
<protein>
    <submittedName>
        <fullName evidence="7">Thiamine pyrophosphate-binding protein</fullName>
    </submittedName>
</protein>
<evidence type="ECO:0000259" key="5">
    <source>
        <dbReference type="Pfam" id="PF02775"/>
    </source>
</evidence>
<feature type="domain" description="Thiamine pyrophosphate enzyme TPP-binding" evidence="5">
    <location>
        <begin position="368"/>
        <end position="515"/>
    </location>
</feature>
<dbReference type="AlphaFoldDB" id="A0A9D1HUY9"/>
<dbReference type="GO" id="GO:0009097">
    <property type="term" value="P:isoleucine biosynthetic process"/>
    <property type="evidence" value="ECO:0007669"/>
    <property type="project" value="TreeGrafter"/>
</dbReference>
<evidence type="ECO:0000313" key="8">
    <source>
        <dbReference type="Proteomes" id="UP000824088"/>
    </source>
</evidence>
<evidence type="ECO:0000256" key="1">
    <source>
        <dbReference type="ARBA" id="ARBA00007812"/>
    </source>
</evidence>
<name>A0A9D1HUY9_9FIRM</name>
<dbReference type="GO" id="GO:0000287">
    <property type="term" value="F:magnesium ion binding"/>
    <property type="evidence" value="ECO:0007669"/>
    <property type="project" value="InterPro"/>
</dbReference>
<dbReference type="GO" id="GO:0005948">
    <property type="term" value="C:acetolactate synthase complex"/>
    <property type="evidence" value="ECO:0007669"/>
    <property type="project" value="TreeGrafter"/>
</dbReference>
<feature type="domain" description="Thiamine pyrophosphate enzyme N-terminal TPP-binding" evidence="6">
    <location>
        <begin position="4"/>
        <end position="117"/>
    </location>
</feature>
<dbReference type="InterPro" id="IPR045229">
    <property type="entry name" value="TPP_enz"/>
</dbReference>
<evidence type="ECO:0000259" key="6">
    <source>
        <dbReference type="Pfam" id="PF02776"/>
    </source>
</evidence>
<dbReference type="Pfam" id="PF00205">
    <property type="entry name" value="TPP_enzyme_M"/>
    <property type="match status" value="1"/>
</dbReference>
<dbReference type="GO" id="GO:0030976">
    <property type="term" value="F:thiamine pyrophosphate binding"/>
    <property type="evidence" value="ECO:0007669"/>
    <property type="project" value="InterPro"/>
</dbReference>
<dbReference type="Proteomes" id="UP000824088">
    <property type="component" value="Unassembled WGS sequence"/>
</dbReference>
<proteinExistence type="inferred from homology"/>
<dbReference type="CDD" id="cd07035">
    <property type="entry name" value="TPP_PYR_POX_like"/>
    <property type="match status" value="1"/>
</dbReference>
<evidence type="ECO:0000256" key="3">
    <source>
        <dbReference type="RuleBase" id="RU362132"/>
    </source>
</evidence>
<dbReference type="PANTHER" id="PTHR18968:SF13">
    <property type="entry name" value="ACETOLACTATE SYNTHASE CATALYTIC SUBUNIT, MITOCHONDRIAL"/>
    <property type="match status" value="1"/>
</dbReference>
<evidence type="ECO:0000259" key="4">
    <source>
        <dbReference type="Pfam" id="PF00205"/>
    </source>
</evidence>
<dbReference type="SUPFAM" id="SSF52467">
    <property type="entry name" value="DHS-like NAD/FAD-binding domain"/>
    <property type="match status" value="1"/>
</dbReference>
<feature type="domain" description="Thiamine pyrophosphate enzyme central" evidence="4">
    <location>
        <begin position="188"/>
        <end position="322"/>
    </location>
</feature>
<dbReference type="SUPFAM" id="SSF52518">
    <property type="entry name" value="Thiamin diphosphate-binding fold (THDP-binding)"/>
    <property type="match status" value="2"/>
</dbReference>
<dbReference type="Gene3D" id="3.40.50.970">
    <property type="match status" value="2"/>
</dbReference>
<dbReference type="InterPro" id="IPR029061">
    <property type="entry name" value="THDP-binding"/>
</dbReference>
<dbReference type="EMBL" id="DVMN01000111">
    <property type="protein sequence ID" value="HIU21805.1"/>
    <property type="molecule type" value="Genomic_DNA"/>
</dbReference>